<protein>
    <submittedName>
        <fullName evidence="4">Uncharacterized protein</fullName>
    </submittedName>
</protein>
<sequence>MDDQRAEYCERIARIYKQNAREGETFEDFCDRLSNNETLLNLFLESTYCSSLEHVRFCYYSYFDPKKYKAKPENYK</sequence>
<evidence type="ECO:0000313" key="4">
    <source>
        <dbReference type="EMBL" id="TXG78391.1"/>
    </source>
</evidence>
<comment type="caution">
    <text evidence="4">The sequence shown here is derived from an EMBL/GenBank/DDBJ whole genome shotgun (WGS) entry which is preliminary data.</text>
</comment>
<dbReference type="GO" id="GO:0046872">
    <property type="term" value="F:metal ion binding"/>
    <property type="evidence" value="ECO:0007669"/>
    <property type="project" value="UniProtKB-KW"/>
</dbReference>
<evidence type="ECO:0000313" key="5">
    <source>
        <dbReference type="Proteomes" id="UP000321026"/>
    </source>
</evidence>
<keyword evidence="3" id="KW-0411">Iron-sulfur</keyword>
<evidence type="ECO:0000256" key="3">
    <source>
        <dbReference type="ARBA" id="ARBA00023014"/>
    </source>
</evidence>
<organism evidence="4 5">
    <name type="scientific">Candidatus Dojkabacteria bacterium</name>
    <dbReference type="NCBI Taxonomy" id="2099670"/>
    <lineage>
        <taxon>Bacteria</taxon>
        <taxon>Candidatus Dojkabacteria</taxon>
    </lineage>
</organism>
<dbReference type="EMBL" id="SSDS01000017">
    <property type="protein sequence ID" value="TXG78391.1"/>
    <property type="molecule type" value="Genomic_DNA"/>
</dbReference>
<dbReference type="Proteomes" id="UP000321026">
    <property type="component" value="Unassembled WGS sequence"/>
</dbReference>
<name>A0A5C7J9W0_9BACT</name>
<keyword evidence="2" id="KW-0408">Iron</keyword>
<gene>
    <name evidence="4" type="ORF">E6Q11_01080</name>
</gene>
<keyword evidence="1" id="KW-0479">Metal-binding</keyword>
<accession>A0A5C7J9W0</accession>
<dbReference type="SUPFAM" id="SSF56014">
    <property type="entry name" value="Nitrite and sulphite reductase 4Fe-4S domain-like"/>
    <property type="match status" value="1"/>
</dbReference>
<dbReference type="GO" id="GO:0051536">
    <property type="term" value="F:iron-sulfur cluster binding"/>
    <property type="evidence" value="ECO:0007669"/>
    <property type="project" value="UniProtKB-KW"/>
</dbReference>
<evidence type="ECO:0000256" key="2">
    <source>
        <dbReference type="ARBA" id="ARBA00023004"/>
    </source>
</evidence>
<dbReference type="AlphaFoldDB" id="A0A5C7J9W0"/>
<evidence type="ECO:0000256" key="1">
    <source>
        <dbReference type="ARBA" id="ARBA00022723"/>
    </source>
</evidence>
<proteinExistence type="predicted"/>
<reference evidence="4 5" key="1">
    <citation type="submission" date="2018-09" db="EMBL/GenBank/DDBJ databases">
        <title>Metagenome Assembled Genomes from an Advanced Water Purification Facility.</title>
        <authorList>
            <person name="Stamps B.W."/>
            <person name="Spear J.R."/>
        </authorList>
    </citation>
    <scope>NUCLEOTIDE SEQUENCE [LARGE SCALE GENOMIC DNA]</scope>
    <source>
        <strain evidence="4">Bin_63_2</strain>
    </source>
</reference>
<dbReference type="InterPro" id="IPR045854">
    <property type="entry name" value="NO2/SO3_Rdtase_4Fe4S_sf"/>
</dbReference>